<evidence type="ECO:0000256" key="1">
    <source>
        <dbReference type="ARBA" id="ARBA00004651"/>
    </source>
</evidence>
<proteinExistence type="inferred from homology"/>
<evidence type="ECO:0000256" key="7">
    <source>
        <dbReference type="SAM" id="Phobius"/>
    </source>
</evidence>
<sequence length="224" mass="23926">MMASLGVVELWAYVIGTVLIVLLPGPNSLFVLSTAVQRGVAAGYRAAAGVFIGDSLLMLFSALGMASLLKTHPMLFEVFKMIGAAYLGYLGLRMLVGAWRTYCSKALNSKPAVAATEPSASHKLSHPLRKALMLSLSNPKAILFFMSFFIQFVDPGYAYPGVSFLVLGIILQVISLLYLTVLIFMGARLAHWFAQRKRIATGAGAAVGTLFVGFGVKLATATLS</sequence>
<protein>
    <recommendedName>
        <fullName evidence="10">Leucine efflux protein</fullName>
    </recommendedName>
</protein>
<dbReference type="STRING" id="1697053.AKN87_11560"/>
<dbReference type="NCBIfam" id="NF008201">
    <property type="entry name" value="PRK10958.1"/>
    <property type="match status" value="1"/>
</dbReference>
<evidence type="ECO:0000256" key="6">
    <source>
        <dbReference type="ARBA" id="ARBA00023136"/>
    </source>
</evidence>
<evidence type="ECO:0000256" key="4">
    <source>
        <dbReference type="ARBA" id="ARBA00022692"/>
    </source>
</evidence>
<feature type="transmembrane region" description="Helical" evidence="7">
    <location>
        <begin position="131"/>
        <end position="152"/>
    </location>
</feature>
<dbReference type="Pfam" id="PF01810">
    <property type="entry name" value="LysE"/>
    <property type="match status" value="1"/>
</dbReference>
<dbReference type="PATRIC" id="fig|1698449.3.peg.1823"/>
<dbReference type="GO" id="GO:0015190">
    <property type="term" value="F:L-leucine transmembrane transporter activity"/>
    <property type="evidence" value="ECO:0007669"/>
    <property type="project" value="TreeGrafter"/>
</dbReference>
<feature type="transmembrane region" description="Helical" evidence="7">
    <location>
        <begin position="12"/>
        <end position="32"/>
    </location>
</feature>
<dbReference type="PANTHER" id="PTHR30086:SF15">
    <property type="entry name" value="LEUCINE EFFLUX PROTEIN"/>
    <property type="match status" value="1"/>
</dbReference>
<evidence type="ECO:0000313" key="8">
    <source>
        <dbReference type="EMBL" id="AKX60059.1"/>
    </source>
</evidence>
<dbReference type="GO" id="GO:0005886">
    <property type="term" value="C:plasma membrane"/>
    <property type="evidence" value="ECO:0007669"/>
    <property type="project" value="UniProtKB-SubCell"/>
</dbReference>
<keyword evidence="5 7" id="KW-1133">Transmembrane helix</keyword>
<dbReference type="EMBL" id="CP012365">
    <property type="protein sequence ID" value="AKX60059.1"/>
    <property type="molecule type" value="Genomic_DNA"/>
</dbReference>
<comment type="similarity">
    <text evidence="2">Belongs to the Rht family.</text>
</comment>
<evidence type="ECO:0000256" key="5">
    <source>
        <dbReference type="ARBA" id="ARBA00022989"/>
    </source>
</evidence>
<reference evidence="8 9" key="1">
    <citation type="journal article" date="2015" name="Genome Announc.">
        <title>Genome Sequences of Oblitimonas alkaliphila gen. nov. sp. nov. (Proposed), a Novel Bacterium of the Pseudomonadaceae Family.</title>
        <authorList>
            <person name="Lauer A.C."/>
            <person name="Nicholson A.C."/>
            <person name="Humrighouse B.W."/>
            <person name="Emery B."/>
            <person name="Drobish A."/>
            <person name="Juieng P."/>
            <person name="Loparev V."/>
            <person name="McQuiston J.R."/>
        </authorList>
    </citation>
    <scope>NUCLEOTIDE SEQUENCE [LARGE SCALE GENOMIC DNA]</scope>
    <source>
        <strain evidence="8 9">E5571</strain>
    </source>
</reference>
<organism evidence="8 9">
    <name type="scientific">Thiopseudomonas alkaliphila</name>
    <dbReference type="NCBI Taxonomy" id="1697053"/>
    <lineage>
        <taxon>Bacteria</taxon>
        <taxon>Pseudomonadati</taxon>
        <taxon>Pseudomonadota</taxon>
        <taxon>Gammaproteobacteria</taxon>
        <taxon>Pseudomonadales</taxon>
        <taxon>Pseudomonadaceae</taxon>
        <taxon>Thiopseudomonas</taxon>
    </lineage>
</organism>
<feature type="transmembrane region" description="Helical" evidence="7">
    <location>
        <begin position="164"/>
        <end position="187"/>
    </location>
</feature>
<evidence type="ECO:0000256" key="3">
    <source>
        <dbReference type="ARBA" id="ARBA00022475"/>
    </source>
</evidence>
<feature type="transmembrane region" description="Helical" evidence="7">
    <location>
        <begin position="199"/>
        <end position="219"/>
    </location>
</feature>
<dbReference type="Proteomes" id="UP000063953">
    <property type="component" value="Chromosome"/>
</dbReference>
<accession>A0A0K1XFQ0</accession>
<evidence type="ECO:0000313" key="9">
    <source>
        <dbReference type="Proteomes" id="UP000063953"/>
    </source>
</evidence>
<feature type="transmembrane region" description="Helical" evidence="7">
    <location>
        <begin position="44"/>
        <end position="66"/>
    </location>
</feature>
<dbReference type="GO" id="GO:0015820">
    <property type="term" value="P:L-leucine transport"/>
    <property type="evidence" value="ECO:0007669"/>
    <property type="project" value="TreeGrafter"/>
</dbReference>
<dbReference type="PANTHER" id="PTHR30086">
    <property type="entry name" value="ARGININE EXPORTER PROTEIN ARGO"/>
    <property type="match status" value="1"/>
</dbReference>
<dbReference type="InterPro" id="IPR001123">
    <property type="entry name" value="LeuE-type"/>
</dbReference>
<evidence type="ECO:0000256" key="2">
    <source>
        <dbReference type="ARBA" id="ARBA00007928"/>
    </source>
</evidence>
<evidence type="ECO:0008006" key="10">
    <source>
        <dbReference type="Google" id="ProtNLM"/>
    </source>
</evidence>
<keyword evidence="9" id="KW-1185">Reference proteome</keyword>
<keyword evidence="3" id="KW-1003">Cell membrane</keyword>
<keyword evidence="6 7" id="KW-0472">Membrane</keyword>
<gene>
    <name evidence="8" type="ORF">AKN88_09055</name>
</gene>
<name>A0A0K1XFQ0_9GAMM</name>
<dbReference type="PIRSF" id="PIRSF006324">
    <property type="entry name" value="LeuE"/>
    <property type="match status" value="1"/>
</dbReference>
<dbReference type="AlphaFoldDB" id="A0A0K1XFQ0"/>
<feature type="transmembrane region" description="Helical" evidence="7">
    <location>
        <begin position="78"/>
        <end position="96"/>
    </location>
</feature>
<comment type="subcellular location">
    <subcellularLocation>
        <location evidence="1">Cell membrane</location>
        <topology evidence="1">Multi-pass membrane protein</topology>
    </subcellularLocation>
</comment>
<keyword evidence="4 7" id="KW-0812">Transmembrane</keyword>